<dbReference type="PANTHER" id="PTHR45138:SF9">
    <property type="entry name" value="DIGUANYLATE CYCLASE DGCM-RELATED"/>
    <property type="match status" value="1"/>
</dbReference>
<dbReference type="SMART" id="SM00267">
    <property type="entry name" value="GGDEF"/>
    <property type="match status" value="1"/>
</dbReference>
<evidence type="ECO:0000259" key="6">
    <source>
        <dbReference type="PROSITE" id="PS50887"/>
    </source>
</evidence>
<organism evidence="7 8">
    <name type="scientific">Thermomonas brevis</name>
    <dbReference type="NCBI Taxonomy" id="215691"/>
    <lineage>
        <taxon>Bacteria</taxon>
        <taxon>Pseudomonadati</taxon>
        <taxon>Pseudomonadota</taxon>
        <taxon>Gammaproteobacteria</taxon>
        <taxon>Lysobacterales</taxon>
        <taxon>Lysobacteraceae</taxon>
        <taxon>Thermomonas</taxon>
    </lineage>
</organism>
<keyword evidence="5" id="KW-0732">Signal</keyword>
<dbReference type="CDD" id="cd01949">
    <property type="entry name" value="GGDEF"/>
    <property type="match status" value="1"/>
</dbReference>
<dbReference type="AlphaFoldDB" id="A0A7G9QW18"/>
<dbReference type="SUPFAM" id="SSF55073">
    <property type="entry name" value="Nucleotide cyclase"/>
    <property type="match status" value="1"/>
</dbReference>
<protein>
    <recommendedName>
        <fullName evidence="1">diguanylate cyclase</fullName>
        <ecNumber evidence="1">2.7.7.65</ecNumber>
    </recommendedName>
</protein>
<comment type="catalytic activity">
    <reaction evidence="2">
        <text>2 GTP = 3',3'-c-di-GMP + 2 diphosphate</text>
        <dbReference type="Rhea" id="RHEA:24898"/>
        <dbReference type="ChEBI" id="CHEBI:33019"/>
        <dbReference type="ChEBI" id="CHEBI:37565"/>
        <dbReference type="ChEBI" id="CHEBI:58805"/>
        <dbReference type="EC" id="2.7.7.65"/>
    </reaction>
</comment>
<dbReference type="InterPro" id="IPR015943">
    <property type="entry name" value="WD40/YVTN_repeat-like_dom_sf"/>
</dbReference>
<feature type="chain" id="PRO_5029018944" description="diguanylate cyclase" evidence="5">
    <location>
        <begin position="27"/>
        <end position="1036"/>
    </location>
</feature>
<dbReference type="GO" id="GO:0052621">
    <property type="term" value="F:diguanylate cyclase activity"/>
    <property type="evidence" value="ECO:0007669"/>
    <property type="project" value="UniProtKB-EC"/>
</dbReference>
<dbReference type="EC" id="2.7.7.65" evidence="1"/>
<dbReference type="RefSeq" id="WP_187571288.1">
    <property type="nucleotide sequence ID" value="NZ_CP060711.1"/>
</dbReference>
<dbReference type="InterPro" id="IPR000160">
    <property type="entry name" value="GGDEF_dom"/>
</dbReference>
<dbReference type="Gene3D" id="3.30.70.270">
    <property type="match status" value="1"/>
</dbReference>
<proteinExistence type="predicted"/>
<evidence type="ECO:0000256" key="2">
    <source>
        <dbReference type="ARBA" id="ARBA00034247"/>
    </source>
</evidence>
<evidence type="ECO:0000256" key="1">
    <source>
        <dbReference type="ARBA" id="ARBA00012528"/>
    </source>
</evidence>
<evidence type="ECO:0000313" key="7">
    <source>
        <dbReference type="EMBL" id="QNN47543.1"/>
    </source>
</evidence>
<evidence type="ECO:0000256" key="4">
    <source>
        <dbReference type="SAM" id="Phobius"/>
    </source>
</evidence>
<dbReference type="Gene3D" id="2.60.40.10">
    <property type="entry name" value="Immunoglobulins"/>
    <property type="match status" value="1"/>
</dbReference>
<sequence length="1036" mass="113694">MRRACARLLRCGALLLALTAALPSAALETDKPFRDYVIDTWDVKQGLPQITVPAITQDADGYLWFGTQAGLARFDGVRFRRYSQEEAPNLDSYIQALLADDQRRLWIGTSRGLLVMEDGRFHRIDHAAAGGVADHNFPVRALAMSAGRVLVAGPDGLYTPDGHKLQRLQALSGPALSLLVRKDGVWVGSIGQALRIDGGKVEALPLPAAAAGSAVTTLAQHDGELWAGTNRGLYRLHRGAWLPVSGKLDSAAQTVEAMAADRDGNLWVATSQYLERINRNATQPSERIQNVPGSIAIRSIYEDHDGNLWLGSQTEGVARVWNGYTRRLDGAYGLSNLLLWSIAAAPGGGVYVGSGNGVDLWRDGRFQRAVGGAQLPHPEAYSLLAEPGRLWIGTRAGAALLRNGKVEEPPALAALRNIQVNGILRDHAGRLWFATGDGLFLLAPDGSRLVRYGEAEGLVDVRIRIVHETRDGRLLIGSTRGLYEWRDGRIVATGHQTGLDDDIAVVSFLELADGRWVVGASNGDNLHVFDGKRWHALGNRRNLPTNAPFFLAEDAGNLWVAGMQGVYRLPLAQLDAALKDPQARLNPQLVINSGFDRPGGQQDKCCNGSGNSRGLLQDGQLWLPTREGALQVKLEAATGGEPRQVRIERVLAQGQPHEPGKGVARLPLDARDLRFEFTVPAFQPTQMPQLRYHLDGYDEGWRELDNPTLRSASYVNLPPGRYTFEVADFARPNPLAGAARMQLELPPHLHETLAFRLLAGLFAVSLVWLGYLGLRHRYARQRMVLEQLVQERTRDLQAANARLKEISFTDPLTCLHNRRYLAQQLPIDLSFYERDAAYVSGRDAVVIALLDVDHFKAINDTWGHAAGDRVLEQLGQLLGELKRSGDYVARWGGEEFLLVLRPLARGSLAQIGERLCSRISGHVFDLGNGVEHRLTVSVGLVECPLFPDHPHLLDWEQLVTLADRAMYRVKTTGRNGWMACRPRPDARLPADLSAFQGNPRQLLDSGLLELFGDGNRQPADPPSERTRAAPPSLGQG</sequence>
<gene>
    <name evidence="7" type="ORF">H9L17_05235</name>
</gene>
<dbReference type="EMBL" id="CP060711">
    <property type="protein sequence ID" value="QNN47543.1"/>
    <property type="molecule type" value="Genomic_DNA"/>
</dbReference>
<feature type="domain" description="GGDEF" evidence="6">
    <location>
        <begin position="843"/>
        <end position="982"/>
    </location>
</feature>
<feature type="signal peptide" evidence="5">
    <location>
        <begin position="1"/>
        <end position="26"/>
    </location>
</feature>
<dbReference type="SUPFAM" id="SSF63829">
    <property type="entry name" value="Calcium-dependent phosphotriesterase"/>
    <property type="match status" value="2"/>
</dbReference>
<accession>A0A7G9QW18</accession>
<dbReference type="InterPro" id="IPR029787">
    <property type="entry name" value="Nucleotide_cyclase"/>
</dbReference>
<dbReference type="InterPro" id="IPR043128">
    <property type="entry name" value="Rev_trsase/Diguanyl_cyclase"/>
</dbReference>
<dbReference type="InterPro" id="IPR050469">
    <property type="entry name" value="Diguanylate_Cyclase"/>
</dbReference>
<keyword evidence="8" id="KW-1185">Reference proteome</keyword>
<dbReference type="Pfam" id="PF07495">
    <property type="entry name" value="Y_Y_Y"/>
    <property type="match status" value="1"/>
</dbReference>
<dbReference type="NCBIfam" id="TIGR00254">
    <property type="entry name" value="GGDEF"/>
    <property type="match status" value="1"/>
</dbReference>
<dbReference type="PROSITE" id="PS50887">
    <property type="entry name" value="GGDEF"/>
    <property type="match status" value="1"/>
</dbReference>
<evidence type="ECO:0000256" key="3">
    <source>
        <dbReference type="SAM" id="MobiDB-lite"/>
    </source>
</evidence>
<feature type="transmembrane region" description="Helical" evidence="4">
    <location>
        <begin position="753"/>
        <end position="774"/>
    </location>
</feature>
<evidence type="ECO:0000313" key="8">
    <source>
        <dbReference type="Proteomes" id="UP000515977"/>
    </source>
</evidence>
<reference evidence="7 8" key="1">
    <citation type="submission" date="2020-08" db="EMBL/GenBank/DDBJ databases">
        <title>Genome sequence of Thermomonas brevis KACC 16975T.</title>
        <authorList>
            <person name="Hyun D.-W."/>
            <person name="Bae J.-W."/>
        </authorList>
    </citation>
    <scope>NUCLEOTIDE SEQUENCE [LARGE SCALE GENOMIC DNA]</scope>
    <source>
        <strain evidence="7 8">KACC 16975</strain>
    </source>
</reference>
<name>A0A7G9QW18_9GAMM</name>
<dbReference type="PANTHER" id="PTHR45138">
    <property type="entry name" value="REGULATORY COMPONENTS OF SENSORY TRANSDUCTION SYSTEM"/>
    <property type="match status" value="1"/>
</dbReference>
<keyword evidence="4" id="KW-1133">Transmembrane helix</keyword>
<dbReference type="KEGG" id="tbv:H9L17_05235"/>
<keyword evidence="4" id="KW-0812">Transmembrane</keyword>
<dbReference type="InterPro" id="IPR011123">
    <property type="entry name" value="Y_Y_Y"/>
</dbReference>
<dbReference type="InterPro" id="IPR013783">
    <property type="entry name" value="Ig-like_fold"/>
</dbReference>
<dbReference type="InterPro" id="IPR011110">
    <property type="entry name" value="Reg_prop"/>
</dbReference>
<keyword evidence="4" id="KW-0472">Membrane</keyword>
<dbReference type="Pfam" id="PF07494">
    <property type="entry name" value="Reg_prop"/>
    <property type="match status" value="3"/>
</dbReference>
<evidence type="ECO:0000256" key="5">
    <source>
        <dbReference type="SAM" id="SignalP"/>
    </source>
</evidence>
<dbReference type="Gene3D" id="2.130.10.10">
    <property type="entry name" value="YVTN repeat-like/Quinoprotein amine dehydrogenase"/>
    <property type="match status" value="2"/>
</dbReference>
<feature type="region of interest" description="Disordered" evidence="3">
    <location>
        <begin position="1010"/>
        <end position="1036"/>
    </location>
</feature>
<dbReference type="Pfam" id="PF00990">
    <property type="entry name" value="GGDEF"/>
    <property type="match status" value="1"/>
</dbReference>
<dbReference type="Proteomes" id="UP000515977">
    <property type="component" value="Chromosome"/>
</dbReference>